<comment type="similarity">
    <text evidence="1">Belongs to the SH3BP5 family.</text>
</comment>
<dbReference type="Proteomes" id="UP001152797">
    <property type="component" value="Unassembled WGS sequence"/>
</dbReference>
<feature type="region of interest" description="Disordered" evidence="5">
    <location>
        <begin position="1"/>
        <end position="25"/>
    </location>
</feature>
<dbReference type="GO" id="GO:0051879">
    <property type="term" value="F:Hsp90 protein binding"/>
    <property type="evidence" value="ECO:0007669"/>
    <property type="project" value="TreeGrafter"/>
</dbReference>
<evidence type="ECO:0000256" key="5">
    <source>
        <dbReference type="SAM" id="MobiDB-lite"/>
    </source>
</evidence>
<dbReference type="Gene3D" id="1.25.40.10">
    <property type="entry name" value="Tetratricopeptide repeat domain"/>
    <property type="match status" value="2"/>
</dbReference>
<dbReference type="Pfam" id="PF05276">
    <property type="entry name" value="SH3BP5"/>
    <property type="match status" value="1"/>
</dbReference>
<dbReference type="GO" id="GO:0035556">
    <property type="term" value="P:intracellular signal transduction"/>
    <property type="evidence" value="ECO:0007669"/>
    <property type="project" value="InterPro"/>
</dbReference>
<feature type="region of interest" description="Disordered" evidence="5">
    <location>
        <begin position="1252"/>
        <end position="1336"/>
    </location>
</feature>
<dbReference type="InterPro" id="IPR011990">
    <property type="entry name" value="TPR-like_helical_dom_sf"/>
</dbReference>
<dbReference type="PANTHER" id="PTHR22904:SF523">
    <property type="entry name" value="STRESS-INDUCED-PHOSPHOPROTEIN 1"/>
    <property type="match status" value="1"/>
</dbReference>
<dbReference type="EMBL" id="CAMXCT020003857">
    <property type="protein sequence ID" value="CAL1159937.1"/>
    <property type="molecule type" value="Genomic_DNA"/>
</dbReference>
<evidence type="ECO:0000313" key="6">
    <source>
        <dbReference type="EMBL" id="CAI4006562.1"/>
    </source>
</evidence>
<dbReference type="EMBL" id="CAMXCT010003857">
    <property type="protein sequence ID" value="CAI4006562.1"/>
    <property type="molecule type" value="Genomic_DNA"/>
</dbReference>
<feature type="compositionally biased region" description="Polar residues" evidence="5">
    <location>
        <begin position="217"/>
        <end position="235"/>
    </location>
</feature>
<organism evidence="6">
    <name type="scientific">Cladocopium goreaui</name>
    <dbReference type="NCBI Taxonomy" id="2562237"/>
    <lineage>
        <taxon>Eukaryota</taxon>
        <taxon>Sar</taxon>
        <taxon>Alveolata</taxon>
        <taxon>Dinophyceae</taxon>
        <taxon>Suessiales</taxon>
        <taxon>Symbiodiniaceae</taxon>
        <taxon>Cladocopium</taxon>
    </lineage>
</organism>
<evidence type="ECO:0000256" key="3">
    <source>
        <dbReference type="ARBA" id="ARBA00022803"/>
    </source>
</evidence>
<evidence type="ECO:0000256" key="4">
    <source>
        <dbReference type="ARBA" id="ARBA00023054"/>
    </source>
</evidence>
<dbReference type="PANTHER" id="PTHR22904">
    <property type="entry name" value="TPR REPEAT CONTAINING PROTEIN"/>
    <property type="match status" value="1"/>
</dbReference>
<reference evidence="6" key="1">
    <citation type="submission" date="2022-10" db="EMBL/GenBank/DDBJ databases">
        <authorList>
            <person name="Chen Y."/>
            <person name="Dougan E. K."/>
            <person name="Chan C."/>
            <person name="Rhodes N."/>
            <person name="Thang M."/>
        </authorList>
    </citation>
    <scope>NUCLEOTIDE SEQUENCE</scope>
</reference>
<protein>
    <submittedName>
        <fullName evidence="6">Uncharacterized protein</fullName>
    </submittedName>
</protein>
<dbReference type="EMBL" id="CAMXCT030003857">
    <property type="protein sequence ID" value="CAL4793874.1"/>
    <property type="molecule type" value="Genomic_DNA"/>
</dbReference>
<keyword evidence="2" id="KW-0677">Repeat</keyword>
<reference evidence="7" key="2">
    <citation type="submission" date="2024-04" db="EMBL/GenBank/DDBJ databases">
        <authorList>
            <person name="Chen Y."/>
            <person name="Shah S."/>
            <person name="Dougan E. K."/>
            <person name="Thang M."/>
            <person name="Chan C."/>
        </authorList>
    </citation>
    <scope>NUCLEOTIDE SEQUENCE [LARGE SCALE GENOMIC DNA]</scope>
</reference>
<keyword evidence="4" id="KW-0175">Coiled coil</keyword>
<evidence type="ECO:0000256" key="1">
    <source>
        <dbReference type="ARBA" id="ARBA00007796"/>
    </source>
</evidence>
<dbReference type="OrthoDB" id="10441514at2759"/>
<name>A0A9P1DB71_9DINO</name>
<keyword evidence="8" id="KW-1185">Reference proteome</keyword>
<accession>A0A9P1DB71</accession>
<evidence type="ECO:0000313" key="8">
    <source>
        <dbReference type="Proteomes" id="UP001152797"/>
    </source>
</evidence>
<dbReference type="SUPFAM" id="SSF48452">
    <property type="entry name" value="TPR-like"/>
    <property type="match status" value="2"/>
</dbReference>
<evidence type="ECO:0000313" key="7">
    <source>
        <dbReference type="EMBL" id="CAL1159937.1"/>
    </source>
</evidence>
<dbReference type="InterPro" id="IPR007940">
    <property type="entry name" value="SH3BP5"/>
</dbReference>
<keyword evidence="3" id="KW-0802">TPR repeat</keyword>
<sequence>MTTPDKAPELPGVGRADAAAKIRRNRPHPLLDYEASDVAANEAVAAYAAAVGLPKEFANAKSLPSSLNNKLWQTRSFAASMAEVLYEEVSSERGSPQMHRKGRCLSDESLPCPLGRSPPLSPSGGVAATGEDFVLHDALHVGPLDIASSIGGADPAVVYVRLSNFAARRRGCLRLHQEAEEEDLDLEPFSPVLHPCNGNGSGFEARRKRRRSRSGSDFSQTSSTYGSSPNLQVSTGPVREVSAESTGLEELRPKDLEDSERFPPNLALERCSTWSASGRPAAGEPEEEEETASIQRHLETMNAAAADLNAAQESLNACLKRQRSLIQLWAVVNATLSLCAWVARVRFAQACARTEEVRDLCHEILRLYGNPEVYEQANSLNPDRRCHFLDTFQDFLEEKYRDLLLAEATIPGPDKSFTCGMTDSSCNARIRRCRRGSPGHLRFATLRQGLRASRGEPDALEACLSHSVGRPIPKLIKQLVKYINNFGSHSWGSELFEKQKELAAEAWPKSSMGTWPVLTHIYRRRPCGVTESGRAKDLEKLAKIGASEISPFFFPEEAAACSVTLITEPSMSLAGQVMSIARDGEGTLERIFLDDQLPPEASSDVAQARFAKGTKLTVIEPMLVVSRDGLRGMAVQAGEARRLSVGMEPALARAAGNKAVASQKFAAAAELYCLGLQHPDLDLLVTILSNRCQAHLKSRDYGAAVCDAALVLQTRNDAKAWARYNQALRGLKAEHLASRVDGLLQDPLEAEVMEWRAVTKAAVKAAIDYAAQGPCNVVKPGSLVAAKRAVENAKEAANNEYKREDFVAAVEGYTRALACDPALEDAAAILGNLAHCRLCLGQPHCAIAAAVGCLRLRPAWTVAVKALHRLSAALALAGELAMADESAQQFDAAIPSGDAGIETAQRQCEKLVHLRALLEGIRKGGAIDPDALCMSTPSMALDYCGPIQLKDGVRTTQKVSKGALLLLVRPLGGLSSEAESRTLQERTMQRIQHSNALCKRLSYFCSVDIATKEVAEFLRNLPSEPTQEMCIEWLLLSGQRPQLLPLLGQRHEVWSCRTPKLDGWALDGIIERYRRSFPSRKRRFGIFPALEVFHSAADVAKMANCQLVPCGEAIAVVAAEELQSEQALLLPAAPLYICQKRCKVAQAAVEEAGYSMMTGSKEDTEELNKQYALRLQEFQDARKEMAKIAAKKNAPSEDMMAAVAPYFEAEEEHRGQVSEEDAQEQLLRQVLVQAKARYHGALRSLENLSNQAHLRRSSSGGLDAVSRTGTNETDRQSCSKRSPVQTPERPMASKVLPGKSTADSRRRWTSTRLQKDVFGENSEDLAEEIEDEMPPS</sequence>
<feature type="compositionally biased region" description="Acidic residues" evidence="5">
    <location>
        <begin position="1321"/>
        <end position="1336"/>
    </location>
</feature>
<evidence type="ECO:0000256" key="2">
    <source>
        <dbReference type="ARBA" id="ARBA00022737"/>
    </source>
</evidence>
<proteinExistence type="inferred from homology"/>
<comment type="caution">
    <text evidence="6">The sequence shown here is derived from an EMBL/GenBank/DDBJ whole genome shotgun (WGS) entry which is preliminary data.</text>
</comment>
<feature type="compositionally biased region" description="Basic and acidic residues" evidence="5">
    <location>
        <begin position="249"/>
        <end position="261"/>
    </location>
</feature>
<feature type="region of interest" description="Disordered" evidence="5">
    <location>
        <begin position="186"/>
        <end position="293"/>
    </location>
</feature>
<gene>
    <name evidence="6" type="ORF">C1SCF055_LOCUS32193</name>
</gene>